<dbReference type="PIRSF" id="PIRSF004681">
    <property type="entry name" value="UCP004681"/>
    <property type="match status" value="1"/>
</dbReference>
<dbReference type="NCBIfam" id="TIGR00149">
    <property type="entry name" value="TIGR00149_YjbQ"/>
    <property type="match status" value="1"/>
</dbReference>
<evidence type="ECO:0000313" key="3">
    <source>
        <dbReference type="Proteomes" id="UP001628156"/>
    </source>
</evidence>
<dbReference type="EMBL" id="BAAFRS010000265">
    <property type="protein sequence ID" value="GAB1225886.1"/>
    <property type="molecule type" value="Genomic_DNA"/>
</dbReference>
<dbReference type="Proteomes" id="UP001628156">
    <property type="component" value="Unassembled WGS sequence"/>
</dbReference>
<dbReference type="SUPFAM" id="SSF111038">
    <property type="entry name" value="YjbQ-like"/>
    <property type="match status" value="1"/>
</dbReference>
<dbReference type="Gene3D" id="2.60.120.460">
    <property type="entry name" value="YjbQ-like"/>
    <property type="match status" value="1"/>
</dbReference>
<name>A0ABQ0DSR9_9EUKA</name>
<dbReference type="InterPro" id="IPR001602">
    <property type="entry name" value="UPF0047_YjbQ-like"/>
</dbReference>
<sequence>MNQPQPQVVWFQNQIKISKRRGSHLITNEVIRCVSQQLKTIKVGMCNVFLMHTSASLCINENCDPCLIFSCDVAVRKDMETIFNKLIPDGTKPYEHCMEGDDDMPAHAKCSMFGCSLNIPIREGDLCLGTWQGIYLNEHRDNGGSRTIVVTLNGIK</sequence>
<organism evidence="2 3">
    <name type="scientific">Entamoeba nuttalli</name>
    <dbReference type="NCBI Taxonomy" id="412467"/>
    <lineage>
        <taxon>Eukaryota</taxon>
        <taxon>Amoebozoa</taxon>
        <taxon>Evosea</taxon>
        <taxon>Archamoebae</taxon>
        <taxon>Mastigamoebida</taxon>
        <taxon>Entamoebidae</taxon>
        <taxon>Entamoeba</taxon>
    </lineage>
</organism>
<reference evidence="2 3" key="1">
    <citation type="journal article" date="2019" name="PLoS Negl. Trop. Dis.">
        <title>Whole genome sequencing of Entamoeba nuttalli reveals mammalian host-related molecular signatures and a novel octapeptide-repeat surface protein.</title>
        <authorList>
            <person name="Tanaka M."/>
            <person name="Makiuchi T."/>
            <person name="Komiyama T."/>
            <person name="Shiina T."/>
            <person name="Osaki K."/>
            <person name="Tachibana H."/>
        </authorList>
    </citation>
    <scope>NUCLEOTIDE SEQUENCE [LARGE SCALE GENOMIC DNA]</scope>
    <source>
        <strain evidence="2 3">P19-061405</strain>
    </source>
</reference>
<proteinExistence type="inferred from homology"/>
<keyword evidence="3" id="KW-1185">Reference proteome</keyword>
<gene>
    <name evidence="2" type="ORF">ENUP19_0265G0030</name>
</gene>
<protein>
    <recommendedName>
        <fullName evidence="4">Secondary thiamine-phosphate synthase enzyme</fullName>
    </recommendedName>
</protein>
<dbReference type="PROSITE" id="PS01314">
    <property type="entry name" value="UPF0047"/>
    <property type="match status" value="1"/>
</dbReference>
<evidence type="ECO:0008006" key="4">
    <source>
        <dbReference type="Google" id="ProtNLM"/>
    </source>
</evidence>
<dbReference type="PANTHER" id="PTHR30615:SF8">
    <property type="entry name" value="UPF0047 PROTEIN C4A8.02C"/>
    <property type="match status" value="1"/>
</dbReference>
<dbReference type="InterPro" id="IPR035917">
    <property type="entry name" value="YjbQ-like_sf"/>
</dbReference>
<dbReference type="Pfam" id="PF01894">
    <property type="entry name" value="YjbQ"/>
    <property type="match status" value="1"/>
</dbReference>
<accession>A0ABQ0DSR9</accession>
<comment type="caution">
    <text evidence="2">The sequence shown here is derived from an EMBL/GenBank/DDBJ whole genome shotgun (WGS) entry which is preliminary data.</text>
</comment>
<evidence type="ECO:0000313" key="2">
    <source>
        <dbReference type="EMBL" id="GAB1225886.1"/>
    </source>
</evidence>
<evidence type="ECO:0000256" key="1">
    <source>
        <dbReference type="ARBA" id="ARBA00005534"/>
    </source>
</evidence>
<comment type="similarity">
    <text evidence="1">Belongs to the UPF0047 family.</text>
</comment>
<dbReference type="PANTHER" id="PTHR30615">
    <property type="entry name" value="UNCHARACTERIZED PROTEIN YJBQ-RELATED"/>
    <property type="match status" value="1"/>
</dbReference>